<organism evidence="3 4">
    <name type="scientific">Coprinopsis marcescibilis</name>
    <name type="common">Agaric fungus</name>
    <name type="synonym">Psathyrella marcescibilis</name>
    <dbReference type="NCBI Taxonomy" id="230819"/>
    <lineage>
        <taxon>Eukaryota</taxon>
        <taxon>Fungi</taxon>
        <taxon>Dikarya</taxon>
        <taxon>Basidiomycota</taxon>
        <taxon>Agaricomycotina</taxon>
        <taxon>Agaricomycetes</taxon>
        <taxon>Agaricomycetidae</taxon>
        <taxon>Agaricales</taxon>
        <taxon>Agaricineae</taxon>
        <taxon>Psathyrellaceae</taxon>
        <taxon>Coprinopsis</taxon>
    </lineage>
</organism>
<dbReference type="SUPFAM" id="SSF55221">
    <property type="entry name" value="Yeast killer toxins"/>
    <property type="match status" value="1"/>
</dbReference>
<evidence type="ECO:0000313" key="4">
    <source>
        <dbReference type="Proteomes" id="UP000307440"/>
    </source>
</evidence>
<protein>
    <submittedName>
        <fullName evidence="3">Killer toxin</fullName>
    </submittedName>
</protein>
<accession>A0A5C3L1M0</accession>
<reference evidence="3 4" key="1">
    <citation type="journal article" date="2019" name="Nat. Ecol. Evol.">
        <title>Megaphylogeny resolves global patterns of mushroom evolution.</title>
        <authorList>
            <person name="Varga T."/>
            <person name="Krizsan K."/>
            <person name="Foldi C."/>
            <person name="Dima B."/>
            <person name="Sanchez-Garcia M."/>
            <person name="Sanchez-Ramirez S."/>
            <person name="Szollosi G.J."/>
            <person name="Szarkandi J.G."/>
            <person name="Papp V."/>
            <person name="Albert L."/>
            <person name="Andreopoulos W."/>
            <person name="Angelini C."/>
            <person name="Antonin V."/>
            <person name="Barry K.W."/>
            <person name="Bougher N.L."/>
            <person name="Buchanan P."/>
            <person name="Buyck B."/>
            <person name="Bense V."/>
            <person name="Catcheside P."/>
            <person name="Chovatia M."/>
            <person name="Cooper J."/>
            <person name="Damon W."/>
            <person name="Desjardin D."/>
            <person name="Finy P."/>
            <person name="Geml J."/>
            <person name="Haridas S."/>
            <person name="Hughes K."/>
            <person name="Justo A."/>
            <person name="Karasinski D."/>
            <person name="Kautmanova I."/>
            <person name="Kiss B."/>
            <person name="Kocsube S."/>
            <person name="Kotiranta H."/>
            <person name="LaButti K.M."/>
            <person name="Lechner B.E."/>
            <person name="Liimatainen K."/>
            <person name="Lipzen A."/>
            <person name="Lukacs Z."/>
            <person name="Mihaltcheva S."/>
            <person name="Morgado L.N."/>
            <person name="Niskanen T."/>
            <person name="Noordeloos M.E."/>
            <person name="Ohm R.A."/>
            <person name="Ortiz-Santana B."/>
            <person name="Ovrebo C."/>
            <person name="Racz N."/>
            <person name="Riley R."/>
            <person name="Savchenko A."/>
            <person name="Shiryaev A."/>
            <person name="Soop K."/>
            <person name="Spirin V."/>
            <person name="Szebenyi C."/>
            <person name="Tomsovsky M."/>
            <person name="Tulloss R.E."/>
            <person name="Uehling J."/>
            <person name="Grigoriev I.V."/>
            <person name="Vagvolgyi C."/>
            <person name="Papp T."/>
            <person name="Martin F.M."/>
            <person name="Miettinen O."/>
            <person name="Hibbett D.S."/>
            <person name="Nagy L.G."/>
        </authorList>
    </citation>
    <scope>NUCLEOTIDE SEQUENCE [LARGE SCALE GENOMIC DNA]</scope>
    <source>
        <strain evidence="3 4">CBS 121175</strain>
    </source>
</reference>
<proteinExistence type="predicted"/>
<feature type="signal peptide" evidence="1">
    <location>
        <begin position="1"/>
        <end position="20"/>
    </location>
</feature>
<evidence type="ECO:0000256" key="1">
    <source>
        <dbReference type="SAM" id="SignalP"/>
    </source>
</evidence>
<dbReference type="Pfam" id="PF09044">
    <property type="entry name" value="Kp4"/>
    <property type="match status" value="1"/>
</dbReference>
<name>A0A5C3L1M0_COPMA</name>
<evidence type="ECO:0000259" key="2">
    <source>
        <dbReference type="Pfam" id="PF09044"/>
    </source>
</evidence>
<sequence length="126" mass="13162">MKFTIAVSTLLLAATSSVSALGINCRGNSNCGGTLCQLTDLLAQANRLPDGNIYFPGQHIVCCGDNAIASGLCAFTQSTSENITGARVKELLQGLVNHGCGKCGSNPFQNNDVSQGQLTVNWVSQR</sequence>
<feature type="chain" id="PRO_5022941279" evidence="1">
    <location>
        <begin position="21"/>
        <end position="126"/>
    </location>
</feature>
<dbReference type="OrthoDB" id="4177994at2759"/>
<dbReference type="InterPro" id="IPR015131">
    <property type="entry name" value="Killer_tox_Kp4"/>
</dbReference>
<gene>
    <name evidence="3" type="ORF">FA15DRAFT_250931</name>
</gene>
<dbReference type="AlphaFoldDB" id="A0A5C3L1M0"/>
<evidence type="ECO:0000313" key="3">
    <source>
        <dbReference type="EMBL" id="TFK26859.1"/>
    </source>
</evidence>
<dbReference type="Proteomes" id="UP000307440">
    <property type="component" value="Unassembled WGS sequence"/>
</dbReference>
<feature type="domain" description="Killer toxin Kp4" evidence="2">
    <location>
        <begin position="11"/>
        <end position="124"/>
    </location>
</feature>
<keyword evidence="1" id="KW-0732">Signal</keyword>
<dbReference type="Gene3D" id="3.30.430.10">
    <property type="entry name" value="Killer Toxin P4, subunit A"/>
    <property type="match status" value="1"/>
</dbReference>
<dbReference type="GO" id="GO:0005576">
    <property type="term" value="C:extracellular region"/>
    <property type="evidence" value="ECO:0007669"/>
    <property type="project" value="InterPro"/>
</dbReference>
<dbReference type="EMBL" id="ML210170">
    <property type="protein sequence ID" value="TFK26859.1"/>
    <property type="molecule type" value="Genomic_DNA"/>
</dbReference>
<dbReference type="InterPro" id="IPR011329">
    <property type="entry name" value="Killer_tox_Kp4/SMK"/>
</dbReference>
<keyword evidence="4" id="KW-1185">Reference proteome</keyword>